<feature type="domain" description="Nudix hydrolase" evidence="3">
    <location>
        <begin position="14"/>
        <end position="148"/>
    </location>
</feature>
<proteinExistence type="predicted"/>
<dbReference type="InterPro" id="IPR015797">
    <property type="entry name" value="NUDIX_hydrolase-like_dom_sf"/>
</dbReference>
<protein>
    <submittedName>
        <fullName evidence="4">NUDIX domain-containing protein</fullName>
    </submittedName>
</protein>
<reference evidence="5" key="1">
    <citation type="journal article" date="2019" name="Int. J. Syst. Evol. Microbiol.">
        <title>The Global Catalogue of Microorganisms (GCM) 10K type strain sequencing project: providing services to taxonomists for standard genome sequencing and annotation.</title>
        <authorList>
            <consortium name="The Broad Institute Genomics Platform"/>
            <consortium name="The Broad Institute Genome Sequencing Center for Infectious Disease"/>
            <person name="Wu L."/>
            <person name="Ma J."/>
        </authorList>
    </citation>
    <scope>NUCLEOTIDE SEQUENCE [LARGE SCALE GENOMIC DNA]</scope>
    <source>
        <strain evidence="5">KCTC 33676</strain>
    </source>
</reference>
<evidence type="ECO:0000313" key="4">
    <source>
        <dbReference type="EMBL" id="MFD2673090.1"/>
    </source>
</evidence>
<dbReference type="PROSITE" id="PS51462">
    <property type="entry name" value="NUDIX"/>
    <property type="match status" value="1"/>
</dbReference>
<comment type="cofactor">
    <cofactor evidence="1">
        <name>Mg(2+)</name>
        <dbReference type="ChEBI" id="CHEBI:18420"/>
    </cofactor>
</comment>
<organism evidence="4 5">
    <name type="scientific">Marinicrinis sediminis</name>
    <dbReference type="NCBI Taxonomy" id="1652465"/>
    <lineage>
        <taxon>Bacteria</taxon>
        <taxon>Bacillati</taxon>
        <taxon>Bacillota</taxon>
        <taxon>Bacilli</taxon>
        <taxon>Bacillales</taxon>
        <taxon>Paenibacillaceae</taxon>
    </lineage>
</organism>
<comment type="caution">
    <text evidence="4">The sequence shown here is derived from an EMBL/GenBank/DDBJ whole genome shotgun (WGS) entry which is preliminary data.</text>
</comment>
<dbReference type="RefSeq" id="WP_379930646.1">
    <property type="nucleotide sequence ID" value="NZ_JBHUMM010000043.1"/>
</dbReference>
<dbReference type="EMBL" id="JBHUMM010000043">
    <property type="protein sequence ID" value="MFD2673090.1"/>
    <property type="molecule type" value="Genomic_DNA"/>
</dbReference>
<sequence length="152" mass="16990">MDYVTNIRRKIGHDPLLLVGVAVIHLGEPDTLLLVRKNNGDWGLPGGLMELGETPEQTAQRELYEELSVHASGLQLVTVLSGPDFMFALPNEDQVCMVTILYETCGLEGELQPDREEITAYAYHHLQELAAVVPARTHKLIQAWQSRMRLSS</sequence>
<dbReference type="PANTHER" id="PTHR43046:SF2">
    <property type="entry name" value="8-OXO-DGTP DIPHOSPHATASE-RELATED"/>
    <property type="match status" value="1"/>
</dbReference>
<evidence type="ECO:0000256" key="2">
    <source>
        <dbReference type="ARBA" id="ARBA00022801"/>
    </source>
</evidence>
<dbReference type="InterPro" id="IPR000086">
    <property type="entry name" value="NUDIX_hydrolase_dom"/>
</dbReference>
<dbReference type="Proteomes" id="UP001597497">
    <property type="component" value="Unassembled WGS sequence"/>
</dbReference>
<keyword evidence="2" id="KW-0378">Hydrolase</keyword>
<dbReference type="InterPro" id="IPR020476">
    <property type="entry name" value="Nudix_hydrolase"/>
</dbReference>
<evidence type="ECO:0000313" key="5">
    <source>
        <dbReference type="Proteomes" id="UP001597497"/>
    </source>
</evidence>
<evidence type="ECO:0000256" key="1">
    <source>
        <dbReference type="ARBA" id="ARBA00001946"/>
    </source>
</evidence>
<accession>A0ABW5RDD3</accession>
<name>A0ABW5RDD3_9BACL</name>
<gene>
    <name evidence="4" type="ORF">ACFSUC_16080</name>
</gene>
<dbReference type="Gene3D" id="3.90.79.10">
    <property type="entry name" value="Nucleoside Triphosphate Pyrophosphohydrolase"/>
    <property type="match status" value="1"/>
</dbReference>
<keyword evidence="5" id="KW-1185">Reference proteome</keyword>
<dbReference type="PRINTS" id="PR00502">
    <property type="entry name" value="NUDIXFAMILY"/>
</dbReference>
<dbReference type="PANTHER" id="PTHR43046">
    <property type="entry name" value="GDP-MANNOSE MANNOSYL HYDROLASE"/>
    <property type="match status" value="1"/>
</dbReference>
<dbReference type="Pfam" id="PF00293">
    <property type="entry name" value="NUDIX"/>
    <property type="match status" value="1"/>
</dbReference>
<evidence type="ECO:0000259" key="3">
    <source>
        <dbReference type="PROSITE" id="PS51462"/>
    </source>
</evidence>
<dbReference type="SUPFAM" id="SSF55811">
    <property type="entry name" value="Nudix"/>
    <property type="match status" value="1"/>
</dbReference>